<dbReference type="OrthoDB" id="2251794at2759"/>
<keyword evidence="6" id="KW-0732">Signal</keyword>
<keyword evidence="9" id="KW-1133">Transmembrane helix</keyword>
<dbReference type="AlphaFoldDB" id="A0A151ZJT9"/>
<evidence type="ECO:0000256" key="8">
    <source>
        <dbReference type="ARBA" id="ARBA00023295"/>
    </source>
</evidence>
<evidence type="ECO:0000256" key="5">
    <source>
        <dbReference type="ARBA" id="ARBA00022638"/>
    </source>
</evidence>
<evidence type="ECO:0000256" key="3">
    <source>
        <dbReference type="ARBA" id="ARBA00022525"/>
    </source>
</evidence>
<dbReference type="GO" id="GO:0016998">
    <property type="term" value="P:cell wall macromolecule catabolic process"/>
    <property type="evidence" value="ECO:0007669"/>
    <property type="project" value="InterPro"/>
</dbReference>
<keyword evidence="11" id="KW-1185">Reference proteome</keyword>
<evidence type="ECO:0000256" key="6">
    <source>
        <dbReference type="ARBA" id="ARBA00022729"/>
    </source>
</evidence>
<sequence>MLINPTTSTTNHNDDYSLNYFLINSKSKEITDSNSNSTSSKSKFRFNFIDTKLNLSSTFCLILFIILYISSSANAQTFSTLYAADISDTLTVSDFQCVQNSSINYVIIECWKANGHPNPSCSSNIQAAITSQINSVDVYLEPCFECGQPTYQAAQMVNFISNFQININTAWIDVNMTEYWGNNTLYNRAFFEQLTFTISNRGVQVGIFSSQSSWNTIMGLAYVGGSSYPLWYSDMDDSPNFSDFTSFSGWTAPSMKQYKAATICSLATVNLDYSQTQNI</sequence>
<dbReference type="PROSITE" id="PS51904">
    <property type="entry name" value="GLYCOSYL_HYDROL_F25_2"/>
    <property type="match status" value="1"/>
</dbReference>
<organism evidence="10 11">
    <name type="scientific">Tieghemostelium lacteum</name>
    <name type="common">Slime mold</name>
    <name type="synonym">Dictyostelium lacteum</name>
    <dbReference type="NCBI Taxonomy" id="361077"/>
    <lineage>
        <taxon>Eukaryota</taxon>
        <taxon>Amoebozoa</taxon>
        <taxon>Evosea</taxon>
        <taxon>Eumycetozoa</taxon>
        <taxon>Dictyostelia</taxon>
        <taxon>Dictyosteliales</taxon>
        <taxon>Raperosteliaceae</taxon>
        <taxon>Tieghemostelium</taxon>
    </lineage>
</organism>
<comment type="similarity">
    <text evidence="2">Belongs to the glycosyl hydrolase 25 family.</text>
</comment>
<dbReference type="InterPro" id="IPR051595">
    <property type="entry name" value="GH25_Enzymes"/>
</dbReference>
<gene>
    <name evidence="10" type="ORF">DLAC_04459</name>
</gene>
<dbReference type="InterPro" id="IPR002053">
    <property type="entry name" value="Glyco_hydro_25"/>
</dbReference>
<dbReference type="GO" id="GO:0007165">
    <property type="term" value="P:signal transduction"/>
    <property type="evidence" value="ECO:0007669"/>
    <property type="project" value="TreeGrafter"/>
</dbReference>
<dbReference type="EMBL" id="LODT01000022">
    <property type="protein sequence ID" value="KYQ94169.1"/>
    <property type="molecule type" value="Genomic_DNA"/>
</dbReference>
<comment type="caution">
    <text evidence="10">The sequence shown here is derived from an EMBL/GenBank/DDBJ whole genome shotgun (WGS) entry which is preliminary data.</text>
</comment>
<comment type="subcellular location">
    <subcellularLocation>
        <location evidence="1">Secreted</location>
    </subcellularLocation>
</comment>
<keyword evidence="5" id="KW-0081">Bacteriolytic enzyme</keyword>
<protein>
    <submittedName>
        <fullName evidence="10">Component of the counting factor (CF) complex</fullName>
    </submittedName>
</protein>
<evidence type="ECO:0000256" key="2">
    <source>
        <dbReference type="ARBA" id="ARBA00010646"/>
    </source>
</evidence>
<dbReference type="PANTHER" id="PTHR23208">
    <property type="entry name" value="LYSOZYME PROTEIN"/>
    <property type="match status" value="1"/>
</dbReference>
<dbReference type="InterPro" id="IPR017853">
    <property type="entry name" value="GH"/>
</dbReference>
<keyword evidence="9" id="KW-0812">Transmembrane</keyword>
<dbReference type="Proteomes" id="UP000076078">
    <property type="component" value="Unassembled WGS sequence"/>
</dbReference>
<dbReference type="GO" id="GO:0042742">
    <property type="term" value="P:defense response to bacterium"/>
    <property type="evidence" value="ECO:0007669"/>
    <property type="project" value="UniProtKB-KW"/>
</dbReference>
<dbReference type="GO" id="GO:0003796">
    <property type="term" value="F:lysozyme activity"/>
    <property type="evidence" value="ECO:0007669"/>
    <property type="project" value="InterPro"/>
</dbReference>
<evidence type="ECO:0000256" key="7">
    <source>
        <dbReference type="ARBA" id="ARBA00022801"/>
    </source>
</evidence>
<keyword evidence="9" id="KW-0472">Membrane</keyword>
<keyword evidence="4" id="KW-0929">Antimicrobial</keyword>
<keyword evidence="8" id="KW-0326">Glycosidase</keyword>
<accession>A0A151ZJT9</accession>
<reference evidence="10 11" key="1">
    <citation type="submission" date="2015-12" db="EMBL/GenBank/DDBJ databases">
        <title>Dictyostelia acquired genes for synthesis and detection of signals that induce cell-type specialization by lateral gene transfer from prokaryotes.</title>
        <authorList>
            <person name="Gloeckner G."/>
            <person name="Schaap P."/>
        </authorList>
    </citation>
    <scope>NUCLEOTIDE SEQUENCE [LARGE SCALE GENOMIC DNA]</scope>
    <source>
        <strain evidence="10 11">TK</strain>
    </source>
</reference>
<dbReference type="Gene3D" id="3.20.20.80">
    <property type="entry name" value="Glycosidases"/>
    <property type="match status" value="1"/>
</dbReference>
<dbReference type="PANTHER" id="PTHR23208:SF36">
    <property type="entry name" value="LYSOZYME-RELATED"/>
    <property type="match status" value="1"/>
</dbReference>
<dbReference type="GO" id="GO:0005576">
    <property type="term" value="C:extracellular region"/>
    <property type="evidence" value="ECO:0007669"/>
    <property type="project" value="UniProtKB-SubCell"/>
</dbReference>
<evidence type="ECO:0000313" key="11">
    <source>
        <dbReference type="Proteomes" id="UP000076078"/>
    </source>
</evidence>
<keyword evidence="3" id="KW-0964">Secreted</keyword>
<name>A0A151ZJT9_TIELA</name>
<dbReference type="GO" id="GO:0031640">
    <property type="term" value="P:killing of cells of another organism"/>
    <property type="evidence" value="ECO:0007669"/>
    <property type="project" value="UniProtKB-KW"/>
</dbReference>
<feature type="transmembrane region" description="Helical" evidence="9">
    <location>
        <begin position="53"/>
        <end position="71"/>
    </location>
</feature>
<keyword evidence="7" id="KW-0378">Hydrolase</keyword>
<evidence type="ECO:0000256" key="9">
    <source>
        <dbReference type="SAM" id="Phobius"/>
    </source>
</evidence>
<dbReference type="InParanoid" id="A0A151ZJT9"/>
<dbReference type="GO" id="GO:0009253">
    <property type="term" value="P:peptidoglycan catabolic process"/>
    <property type="evidence" value="ECO:0007669"/>
    <property type="project" value="InterPro"/>
</dbReference>
<evidence type="ECO:0000256" key="1">
    <source>
        <dbReference type="ARBA" id="ARBA00004613"/>
    </source>
</evidence>
<evidence type="ECO:0000313" key="10">
    <source>
        <dbReference type="EMBL" id="KYQ94169.1"/>
    </source>
</evidence>
<dbReference type="SUPFAM" id="SSF51445">
    <property type="entry name" value="(Trans)glycosidases"/>
    <property type="match status" value="1"/>
</dbReference>
<proteinExistence type="inferred from homology"/>
<evidence type="ECO:0000256" key="4">
    <source>
        <dbReference type="ARBA" id="ARBA00022529"/>
    </source>
</evidence>